<keyword evidence="3" id="KW-1185">Reference proteome</keyword>
<evidence type="ECO:0000256" key="1">
    <source>
        <dbReference type="SAM" id="MobiDB-lite"/>
    </source>
</evidence>
<evidence type="ECO:0000313" key="3">
    <source>
        <dbReference type="Proteomes" id="UP001142489"/>
    </source>
</evidence>
<feature type="compositionally biased region" description="Basic residues" evidence="1">
    <location>
        <begin position="149"/>
        <end position="160"/>
    </location>
</feature>
<dbReference type="EMBL" id="JAPFRF010000024">
    <property type="protein sequence ID" value="KAJ7303196.1"/>
    <property type="molecule type" value="Genomic_DNA"/>
</dbReference>
<feature type="region of interest" description="Disordered" evidence="1">
    <location>
        <begin position="136"/>
        <end position="201"/>
    </location>
</feature>
<feature type="compositionally biased region" description="Basic and acidic residues" evidence="1">
    <location>
        <begin position="224"/>
        <end position="235"/>
    </location>
</feature>
<feature type="compositionally biased region" description="Basic and acidic residues" evidence="1">
    <location>
        <begin position="249"/>
        <end position="260"/>
    </location>
</feature>
<feature type="region of interest" description="Disordered" evidence="1">
    <location>
        <begin position="1"/>
        <end position="68"/>
    </location>
</feature>
<feature type="compositionally biased region" description="Polar residues" evidence="1">
    <location>
        <begin position="7"/>
        <end position="18"/>
    </location>
</feature>
<accession>A0A9Q1APS0</accession>
<name>A0A9Q1APS0_9SAUR</name>
<reference evidence="2" key="1">
    <citation type="journal article" date="2023" name="DNA Res.">
        <title>Chromosome-level genome assembly of Phrynocephalus forsythii using third-generation DNA sequencing and Hi-C analysis.</title>
        <authorList>
            <person name="Qi Y."/>
            <person name="Zhao W."/>
            <person name="Zhao Y."/>
            <person name="Niu C."/>
            <person name="Cao S."/>
            <person name="Zhang Y."/>
        </authorList>
    </citation>
    <scope>NUCLEOTIDE SEQUENCE</scope>
    <source>
        <tissue evidence="2">Muscle</tissue>
    </source>
</reference>
<feature type="compositionally biased region" description="Polar residues" evidence="1">
    <location>
        <begin position="261"/>
        <end position="274"/>
    </location>
</feature>
<feature type="compositionally biased region" description="Basic and acidic residues" evidence="1">
    <location>
        <begin position="185"/>
        <end position="196"/>
    </location>
</feature>
<proteinExistence type="predicted"/>
<evidence type="ECO:0000313" key="2">
    <source>
        <dbReference type="EMBL" id="KAJ7303196.1"/>
    </source>
</evidence>
<sequence>MSKPAPRQQSALTPDATKTSTSTPIPIPSTQAEPRRRDRDRDTSPVRQHAPSPTTSRSRSWAAMSPRRDAMVEVHSGSPVLSTSSHSIQHNLWDRTPQGSITEHSCRASPTLGVKTEYHTSTSKMHHKTVRLPDHRDKVLVEPEPLRSPRAHQRSSRHRAYYVSDSPPRHRDHRNYTDAKSLTRHRADTRQADLNRHRPNANRPRCRWRYIRVISCSSEDNSEVDYRHRAARESRSPPPPPPKRRRAIRIADHRAEDHASADQTLNAHASTSSRMHTDRHRRLTHCVTYKTKGTRTYRLQHRSTYFSRQSLLTWKKDTQNTLHSKTIHTLP</sequence>
<dbReference type="AlphaFoldDB" id="A0A9Q1APS0"/>
<feature type="region of interest" description="Disordered" evidence="1">
    <location>
        <begin position="221"/>
        <end position="280"/>
    </location>
</feature>
<feature type="compositionally biased region" description="Basic and acidic residues" evidence="1">
    <location>
        <begin position="33"/>
        <end position="44"/>
    </location>
</feature>
<gene>
    <name evidence="2" type="ORF">JRQ81_012131</name>
</gene>
<dbReference type="Proteomes" id="UP001142489">
    <property type="component" value="Unassembled WGS sequence"/>
</dbReference>
<protein>
    <submittedName>
        <fullName evidence="2">Uncharacterized protein</fullName>
    </submittedName>
</protein>
<organism evidence="2 3">
    <name type="scientific">Phrynocephalus forsythii</name>
    <dbReference type="NCBI Taxonomy" id="171643"/>
    <lineage>
        <taxon>Eukaryota</taxon>
        <taxon>Metazoa</taxon>
        <taxon>Chordata</taxon>
        <taxon>Craniata</taxon>
        <taxon>Vertebrata</taxon>
        <taxon>Euteleostomi</taxon>
        <taxon>Lepidosauria</taxon>
        <taxon>Squamata</taxon>
        <taxon>Bifurcata</taxon>
        <taxon>Unidentata</taxon>
        <taxon>Episquamata</taxon>
        <taxon>Toxicofera</taxon>
        <taxon>Iguania</taxon>
        <taxon>Acrodonta</taxon>
        <taxon>Agamidae</taxon>
        <taxon>Agaminae</taxon>
        <taxon>Phrynocephalus</taxon>
    </lineage>
</organism>
<comment type="caution">
    <text evidence="2">The sequence shown here is derived from an EMBL/GenBank/DDBJ whole genome shotgun (WGS) entry which is preliminary data.</text>
</comment>
<feature type="compositionally biased region" description="Basic and acidic residues" evidence="1">
    <location>
        <begin position="136"/>
        <end position="147"/>
    </location>
</feature>
<feature type="compositionally biased region" description="Low complexity" evidence="1">
    <location>
        <begin position="19"/>
        <end position="30"/>
    </location>
</feature>